<reference evidence="2 3" key="1">
    <citation type="journal article" date="2018" name="Mol. Biol. Evol.">
        <title>Broad Genomic Sampling Reveals a Smut Pathogenic Ancestry of the Fungal Clade Ustilaginomycotina.</title>
        <authorList>
            <person name="Kijpornyongpan T."/>
            <person name="Mondo S.J."/>
            <person name="Barry K."/>
            <person name="Sandor L."/>
            <person name="Lee J."/>
            <person name="Lipzen A."/>
            <person name="Pangilinan J."/>
            <person name="LaButti K."/>
            <person name="Hainaut M."/>
            <person name="Henrissat B."/>
            <person name="Grigoriev I.V."/>
            <person name="Spatafora J.W."/>
            <person name="Aime M.C."/>
        </authorList>
    </citation>
    <scope>NUCLEOTIDE SEQUENCE [LARGE SCALE GENOMIC DNA]</scope>
    <source>
        <strain evidence="2 3">MCA 4198</strain>
    </source>
</reference>
<name>A0A316YTV6_9BASI</name>
<dbReference type="InterPro" id="IPR001509">
    <property type="entry name" value="Epimerase_deHydtase"/>
</dbReference>
<dbReference type="STRING" id="215250.A0A316YTV6"/>
<dbReference type="RefSeq" id="XP_025378651.1">
    <property type="nucleotide sequence ID" value="XM_025523446.1"/>
</dbReference>
<dbReference type="Proteomes" id="UP000245768">
    <property type="component" value="Unassembled WGS sequence"/>
</dbReference>
<accession>A0A316YTV6</accession>
<gene>
    <name evidence="2" type="ORF">FA10DRAFT_278275</name>
</gene>
<dbReference type="InterPro" id="IPR051783">
    <property type="entry name" value="NAD(P)-dependent_oxidoreduct"/>
</dbReference>
<keyword evidence="3" id="KW-1185">Reference proteome</keyword>
<dbReference type="InParanoid" id="A0A316YTV6"/>
<evidence type="ECO:0000313" key="2">
    <source>
        <dbReference type="EMBL" id="PWN91453.1"/>
    </source>
</evidence>
<dbReference type="SUPFAM" id="SSF51735">
    <property type="entry name" value="NAD(P)-binding Rossmann-fold domains"/>
    <property type="match status" value="1"/>
</dbReference>
<evidence type="ECO:0000259" key="1">
    <source>
        <dbReference type="Pfam" id="PF01370"/>
    </source>
</evidence>
<dbReference type="AlphaFoldDB" id="A0A316YTV6"/>
<dbReference type="EMBL" id="KZ819635">
    <property type="protein sequence ID" value="PWN91453.1"/>
    <property type="molecule type" value="Genomic_DNA"/>
</dbReference>
<dbReference type="InterPro" id="IPR036291">
    <property type="entry name" value="NAD(P)-bd_dom_sf"/>
</dbReference>
<dbReference type="GO" id="GO:0004029">
    <property type="term" value="F:aldehyde dehydrogenase (NAD+) activity"/>
    <property type="evidence" value="ECO:0007669"/>
    <property type="project" value="TreeGrafter"/>
</dbReference>
<feature type="domain" description="NAD-dependent epimerase/dehydratase" evidence="1">
    <location>
        <begin position="6"/>
        <end position="249"/>
    </location>
</feature>
<dbReference type="GO" id="GO:0005737">
    <property type="term" value="C:cytoplasm"/>
    <property type="evidence" value="ECO:0007669"/>
    <property type="project" value="TreeGrafter"/>
</dbReference>
<protein>
    <submittedName>
        <fullName evidence="2">NAD(P)-binding protein</fullName>
    </submittedName>
</protein>
<dbReference type="GeneID" id="37045362"/>
<dbReference type="OrthoDB" id="10262413at2759"/>
<dbReference type="PANTHER" id="PTHR48079:SF6">
    <property type="entry name" value="NAD(P)-BINDING DOMAIN-CONTAINING PROTEIN-RELATED"/>
    <property type="match status" value="1"/>
</dbReference>
<organism evidence="2 3">
    <name type="scientific">Acaromyces ingoldii</name>
    <dbReference type="NCBI Taxonomy" id="215250"/>
    <lineage>
        <taxon>Eukaryota</taxon>
        <taxon>Fungi</taxon>
        <taxon>Dikarya</taxon>
        <taxon>Basidiomycota</taxon>
        <taxon>Ustilaginomycotina</taxon>
        <taxon>Exobasidiomycetes</taxon>
        <taxon>Exobasidiales</taxon>
        <taxon>Cryptobasidiaceae</taxon>
        <taxon>Acaromyces</taxon>
    </lineage>
</organism>
<evidence type="ECO:0000313" key="3">
    <source>
        <dbReference type="Proteomes" id="UP000245768"/>
    </source>
</evidence>
<proteinExistence type="predicted"/>
<dbReference type="Pfam" id="PF01370">
    <property type="entry name" value="Epimerase"/>
    <property type="match status" value="1"/>
</dbReference>
<dbReference type="Gene3D" id="3.40.50.720">
    <property type="entry name" value="NAD(P)-binding Rossmann-like Domain"/>
    <property type="match status" value="1"/>
</dbReference>
<dbReference type="PANTHER" id="PTHR48079">
    <property type="entry name" value="PROTEIN YEEZ"/>
    <property type="match status" value="1"/>
</dbReference>
<sequence>MAGQKILITGASGYIGGSLISLIQSQSLVDASRIYALVRKDEHEAAVRKLGLHPLRFNLDDKAEVEEAIVRNEISVVVHFAGVLVWGPLENFLDALVKVHKATGQTVHLAHTSGAKIFSSWAGSPPLKDGQGNYVPIFDDDKLYDHQKGQKAVDFPPSQAAVDVNTRLLEKGDELGVKTYVIAPPIVYGKGTGFGNKISIQTVAIIKLGKALKKVFQYSGDDSPWVFCHIEDCALLYARLISEIVAGNSPPHGKRGGYYFAENGNIRWTDAYKAIARRMHQKGLIETDEVAKPTNDEVQRAAEVLGGSIPFLNFSVAGECFIRGTNAKQNLGWKPTHDRADFVASMSEEVDFVTEELG</sequence>